<feature type="region of interest" description="Disordered" evidence="1">
    <location>
        <begin position="1"/>
        <end position="31"/>
    </location>
</feature>
<evidence type="ECO:0000256" key="1">
    <source>
        <dbReference type="SAM" id="MobiDB-lite"/>
    </source>
</evidence>
<organism evidence="2 3">
    <name type="scientific">Purpureocillium lilacinum</name>
    <name type="common">Paecilomyces lilacinus</name>
    <dbReference type="NCBI Taxonomy" id="33203"/>
    <lineage>
        <taxon>Eukaryota</taxon>
        <taxon>Fungi</taxon>
        <taxon>Dikarya</taxon>
        <taxon>Ascomycota</taxon>
        <taxon>Pezizomycotina</taxon>
        <taxon>Sordariomycetes</taxon>
        <taxon>Hypocreomycetidae</taxon>
        <taxon>Hypocreales</taxon>
        <taxon>Ophiocordycipitaceae</taxon>
        <taxon>Purpureocillium</taxon>
    </lineage>
</organism>
<comment type="caution">
    <text evidence="2">The sequence shown here is derived from an EMBL/GenBank/DDBJ whole genome shotgun (WGS) entry which is preliminary data.</text>
</comment>
<accession>A0A2U3E0C4</accession>
<gene>
    <name evidence="2" type="ORF">PCL_02372</name>
</gene>
<feature type="compositionally biased region" description="Basic and acidic residues" evidence="1">
    <location>
        <begin position="61"/>
        <end position="70"/>
    </location>
</feature>
<dbReference type="AlphaFoldDB" id="A0A2U3E0C4"/>
<evidence type="ECO:0000313" key="3">
    <source>
        <dbReference type="Proteomes" id="UP000245956"/>
    </source>
</evidence>
<reference evidence="2 3" key="1">
    <citation type="journal article" date="2016" name="Front. Microbiol.">
        <title>Genome and transcriptome sequences reveal the specific parasitism of the nematophagous Purpureocillium lilacinum 36-1.</title>
        <authorList>
            <person name="Xie J."/>
            <person name="Li S."/>
            <person name="Mo C."/>
            <person name="Xiao X."/>
            <person name="Peng D."/>
            <person name="Wang G."/>
            <person name="Xiao Y."/>
        </authorList>
    </citation>
    <scope>NUCLEOTIDE SEQUENCE [LARGE SCALE GENOMIC DNA]</scope>
    <source>
        <strain evidence="2 3">36-1</strain>
    </source>
</reference>
<sequence length="275" mass="29384">MFLEEGLRRRRPGPEGRVRRGRGRGRTGAAKGKRELFARQFAHANALTRSHGMENGSGLKTDQRQHGKNRETKRATAAAVYCAQAASLPQAACPSPRHQRFRRYSGGSITGGVQVAVPERARAKRRASMRRFSAARSRGTVRFASATLTPGLRRRGGIGGRAMMLPPYGGIFAASRLLDLLRLCVMCVCVLSARACSGGGGGGGVLLLRVRLCDCDCGSSARAGDMDTNVARPRSPSALLRLPIFSLSLDVGRFSCSPASPSPSRGRVPVATLVR</sequence>
<proteinExistence type="predicted"/>
<protein>
    <submittedName>
        <fullName evidence="2">Uncharacterized protein</fullName>
    </submittedName>
</protein>
<name>A0A2U3E0C4_PURLI</name>
<evidence type="ECO:0000313" key="2">
    <source>
        <dbReference type="EMBL" id="PWI67971.1"/>
    </source>
</evidence>
<feature type="region of interest" description="Disordered" evidence="1">
    <location>
        <begin position="47"/>
        <end position="70"/>
    </location>
</feature>
<dbReference type="EMBL" id="LCWV01000016">
    <property type="protein sequence ID" value="PWI67971.1"/>
    <property type="molecule type" value="Genomic_DNA"/>
</dbReference>
<dbReference type="Proteomes" id="UP000245956">
    <property type="component" value="Unassembled WGS sequence"/>
</dbReference>